<evidence type="ECO:0000313" key="1">
    <source>
        <dbReference type="EMBL" id="RAP70957.1"/>
    </source>
</evidence>
<proteinExistence type="predicted"/>
<comment type="caution">
    <text evidence="1">The sequence shown here is derived from an EMBL/GenBank/DDBJ whole genome shotgun (WGS) entry which is preliminary data.</text>
</comment>
<feature type="non-terminal residue" evidence="1">
    <location>
        <position position="1"/>
    </location>
</feature>
<name>A0A328TK04_9GAMM</name>
<accession>A0A328TK04</accession>
<gene>
    <name evidence="1" type="ORF">ACZ87_02234</name>
</gene>
<dbReference type="Proteomes" id="UP000244334">
    <property type="component" value="Unassembled WGS sequence"/>
</dbReference>
<organism evidence="1 2">
    <name type="scientific">Candidatus Erwinia dacicola</name>
    <dbReference type="NCBI Taxonomy" id="252393"/>
    <lineage>
        <taxon>Bacteria</taxon>
        <taxon>Pseudomonadati</taxon>
        <taxon>Pseudomonadota</taxon>
        <taxon>Gammaproteobacteria</taxon>
        <taxon>Enterobacterales</taxon>
        <taxon>Erwiniaceae</taxon>
        <taxon>Erwinia</taxon>
    </lineage>
</organism>
<reference evidence="1" key="1">
    <citation type="submission" date="2018-04" db="EMBL/GenBank/DDBJ databases">
        <title>Genomes of the Obligate Erwinia dacicola and Facultative Enterobacter sp. OLF Endosymbionts of the Olive Fruit fly, Bactrocera oleae.</title>
        <authorList>
            <person name="Estes A.M."/>
            <person name="Hearn D.J."/>
            <person name="Agarwal S."/>
            <person name="Pierson E.A."/>
            <person name="Dunning-Hotopp J.C."/>
        </authorList>
    </citation>
    <scope>NUCLEOTIDE SEQUENCE [LARGE SCALE GENOMIC DNA]</scope>
    <source>
        <strain evidence="1">Oroville</strain>
    </source>
</reference>
<keyword evidence="2" id="KW-1185">Reference proteome</keyword>
<dbReference type="AlphaFoldDB" id="A0A328TK04"/>
<protein>
    <submittedName>
        <fullName evidence="1">Uncharacterized protein</fullName>
    </submittedName>
</protein>
<sequence>WVHVLLLQLNSGIKFTSARSLQQCLIICWSENSALGYPPPREYRQQQASLT</sequence>
<dbReference type="EMBL" id="LJAM02000227">
    <property type="protein sequence ID" value="RAP70957.1"/>
    <property type="molecule type" value="Genomic_DNA"/>
</dbReference>
<evidence type="ECO:0000313" key="2">
    <source>
        <dbReference type="Proteomes" id="UP000244334"/>
    </source>
</evidence>